<dbReference type="AlphaFoldDB" id="A0ABD0X9P9"/>
<comment type="caution">
    <text evidence="1">The sequence shown here is derived from an EMBL/GenBank/DDBJ whole genome shotgun (WGS) entry which is preliminary data.</text>
</comment>
<evidence type="ECO:0000313" key="2">
    <source>
        <dbReference type="Proteomes" id="UP001557470"/>
    </source>
</evidence>
<dbReference type="EMBL" id="JAGEUA010000002">
    <property type="protein sequence ID" value="KAL1005619.1"/>
    <property type="molecule type" value="Genomic_DNA"/>
</dbReference>
<gene>
    <name evidence="1" type="ORF">UPYG_G00061440</name>
</gene>
<name>A0ABD0X9P9_UMBPY</name>
<sequence>MMDRETPFLYMPSQTIPPLLQHRQQTQANRKNFNMPVFSSHPPRTRKYLCIPASKSLNHRNRKRMSSMLL</sequence>
<protein>
    <submittedName>
        <fullName evidence="1">Uncharacterized protein</fullName>
    </submittedName>
</protein>
<reference evidence="1 2" key="1">
    <citation type="submission" date="2024-06" db="EMBL/GenBank/DDBJ databases">
        <authorList>
            <person name="Pan Q."/>
            <person name="Wen M."/>
            <person name="Jouanno E."/>
            <person name="Zahm M."/>
            <person name="Klopp C."/>
            <person name="Cabau C."/>
            <person name="Louis A."/>
            <person name="Berthelot C."/>
            <person name="Parey E."/>
            <person name="Roest Crollius H."/>
            <person name="Montfort J."/>
            <person name="Robinson-Rechavi M."/>
            <person name="Bouchez O."/>
            <person name="Lampietro C."/>
            <person name="Lopez Roques C."/>
            <person name="Donnadieu C."/>
            <person name="Postlethwait J."/>
            <person name="Bobe J."/>
            <person name="Verreycken H."/>
            <person name="Guiguen Y."/>
        </authorList>
    </citation>
    <scope>NUCLEOTIDE SEQUENCE [LARGE SCALE GENOMIC DNA]</scope>
    <source>
        <strain evidence="1">Up_M1</strain>
        <tissue evidence="1">Testis</tissue>
    </source>
</reference>
<keyword evidence="2" id="KW-1185">Reference proteome</keyword>
<organism evidence="1 2">
    <name type="scientific">Umbra pygmaea</name>
    <name type="common">Eastern mudminnow</name>
    <dbReference type="NCBI Taxonomy" id="75934"/>
    <lineage>
        <taxon>Eukaryota</taxon>
        <taxon>Metazoa</taxon>
        <taxon>Chordata</taxon>
        <taxon>Craniata</taxon>
        <taxon>Vertebrata</taxon>
        <taxon>Euteleostomi</taxon>
        <taxon>Actinopterygii</taxon>
        <taxon>Neopterygii</taxon>
        <taxon>Teleostei</taxon>
        <taxon>Protacanthopterygii</taxon>
        <taxon>Esociformes</taxon>
        <taxon>Umbridae</taxon>
        <taxon>Umbra</taxon>
    </lineage>
</organism>
<accession>A0ABD0X9P9</accession>
<dbReference type="Proteomes" id="UP001557470">
    <property type="component" value="Unassembled WGS sequence"/>
</dbReference>
<evidence type="ECO:0000313" key="1">
    <source>
        <dbReference type="EMBL" id="KAL1005619.1"/>
    </source>
</evidence>
<proteinExistence type="predicted"/>